<dbReference type="AlphaFoldDB" id="G1XEC0"/>
<sequence>MKTSLFTTIVVAVSPLLVTPGLGLPVMNDLEGLEYQQQQEGGGLPDIWGCSSQVESLLAMRRWEGEAEKILQKQKAYLADNRENLSSCVEFEEGSVEECVTLGKESSGTLPEVYINHICQLCIKLEDRRVLWF</sequence>
<dbReference type="RefSeq" id="XP_011122832.1">
    <property type="nucleotide sequence ID" value="XM_011124530.1"/>
</dbReference>
<evidence type="ECO:0000313" key="2">
    <source>
        <dbReference type="EMBL" id="EGX48526.1"/>
    </source>
</evidence>
<dbReference type="HOGENOM" id="CLU_1906256_0_0_1"/>
<dbReference type="Proteomes" id="UP000008784">
    <property type="component" value="Unassembled WGS sequence"/>
</dbReference>
<proteinExistence type="predicted"/>
<evidence type="ECO:0000256" key="1">
    <source>
        <dbReference type="SAM" id="SignalP"/>
    </source>
</evidence>
<keyword evidence="1" id="KW-0732">Signal</keyword>
<name>G1XEC0_ARTOA</name>
<dbReference type="OrthoDB" id="5369819at2759"/>
<dbReference type="EMBL" id="ADOT01000140">
    <property type="protein sequence ID" value="EGX48526.1"/>
    <property type="molecule type" value="Genomic_DNA"/>
</dbReference>
<gene>
    <name evidence="2" type="ORF">AOL_s00080g155</name>
</gene>
<keyword evidence="3" id="KW-1185">Reference proteome</keyword>
<evidence type="ECO:0000313" key="3">
    <source>
        <dbReference type="Proteomes" id="UP000008784"/>
    </source>
</evidence>
<feature type="signal peptide" evidence="1">
    <location>
        <begin position="1"/>
        <end position="23"/>
    </location>
</feature>
<reference evidence="2 3" key="1">
    <citation type="journal article" date="2011" name="PLoS Pathog.">
        <title>Genomic and proteomic analyses of the fungus Arthrobotrys oligospora provide insights into nematode-trap formation.</title>
        <authorList>
            <person name="Yang J."/>
            <person name="Wang L."/>
            <person name="Ji X."/>
            <person name="Feng Y."/>
            <person name="Li X."/>
            <person name="Zou C."/>
            <person name="Xu J."/>
            <person name="Ren Y."/>
            <person name="Mi Q."/>
            <person name="Wu J."/>
            <person name="Liu S."/>
            <person name="Liu Y."/>
            <person name="Huang X."/>
            <person name="Wang H."/>
            <person name="Niu X."/>
            <person name="Li J."/>
            <person name="Liang L."/>
            <person name="Luo Y."/>
            <person name="Ji K."/>
            <person name="Zhou W."/>
            <person name="Yu Z."/>
            <person name="Li G."/>
            <person name="Liu Y."/>
            <person name="Li L."/>
            <person name="Qiao M."/>
            <person name="Feng L."/>
            <person name="Zhang K.-Q."/>
        </authorList>
    </citation>
    <scope>NUCLEOTIDE SEQUENCE [LARGE SCALE GENOMIC DNA]</scope>
    <source>
        <strain evidence="3">ATCC 24927 / CBS 115.81 / DSM 1491</strain>
    </source>
</reference>
<dbReference type="InParanoid" id="G1XEC0"/>
<feature type="chain" id="PRO_5003427570" evidence="1">
    <location>
        <begin position="24"/>
        <end position="133"/>
    </location>
</feature>
<accession>G1XEC0</accession>
<organism evidence="2 3">
    <name type="scientific">Arthrobotrys oligospora (strain ATCC 24927 / CBS 115.81 / DSM 1491)</name>
    <name type="common">Nematode-trapping fungus</name>
    <name type="synonym">Didymozoophaga oligospora</name>
    <dbReference type="NCBI Taxonomy" id="756982"/>
    <lineage>
        <taxon>Eukaryota</taxon>
        <taxon>Fungi</taxon>
        <taxon>Dikarya</taxon>
        <taxon>Ascomycota</taxon>
        <taxon>Pezizomycotina</taxon>
        <taxon>Orbiliomycetes</taxon>
        <taxon>Orbiliales</taxon>
        <taxon>Orbiliaceae</taxon>
        <taxon>Orbilia</taxon>
        <taxon>Orbilia oligospora</taxon>
    </lineage>
</organism>
<dbReference type="GeneID" id="22893725"/>
<comment type="caution">
    <text evidence="2">The sequence shown here is derived from an EMBL/GenBank/DDBJ whole genome shotgun (WGS) entry which is preliminary data.</text>
</comment>
<protein>
    <submittedName>
        <fullName evidence="2">Uncharacterized protein</fullName>
    </submittedName>
</protein>